<dbReference type="AlphaFoldDB" id="A0A6I1PTF8"/>
<keyword evidence="2" id="KW-1185">Reference proteome</keyword>
<name>A0A6I1PTF8_PARAM</name>
<gene>
    <name evidence="1" type="ORF">HDG40_006952</name>
</gene>
<accession>A0A6I1PTF8</accession>
<sequence length="316" mass="35378">MNITELKSRVMLSAVTVSAWQARCFDVKATEEVEKNHQAKDIGRFNKRLLPEHAPSYKEVVSIGNRIRRYHYDHSLKYEQLGVRLLPTAIYMDFADQMRKMKDEFDLAVSVFLTDYLNLKEQARVELNGLFNESDYPTLARMSEKFGVKLAVLPFPDASQFGVDLPADVLTDLRSEIDQHVLASITTANNDLVGRLYEAVSKLADKLYGATDVRLGVTNQVRELCELLPKLNFTNDPKLNHILEQAKTHLAVHRGADLKESSVLRSQVAAKASEIEGLMAAFMGGAPEPVANQLSTFAPLEQVVQPEPTPLLRLVA</sequence>
<dbReference type="Proteomes" id="UP000592780">
    <property type="component" value="Unassembled WGS sequence"/>
</dbReference>
<evidence type="ECO:0008006" key="3">
    <source>
        <dbReference type="Google" id="ProtNLM"/>
    </source>
</evidence>
<evidence type="ECO:0000313" key="2">
    <source>
        <dbReference type="Proteomes" id="UP000592780"/>
    </source>
</evidence>
<organism evidence="1 2">
    <name type="scientific">Paraburkholderia atlantica</name>
    <dbReference type="NCBI Taxonomy" id="2654982"/>
    <lineage>
        <taxon>Bacteria</taxon>
        <taxon>Pseudomonadati</taxon>
        <taxon>Pseudomonadota</taxon>
        <taxon>Betaproteobacteria</taxon>
        <taxon>Burkholderiales</taxon>
        <taxon>Burkholderiaceae</taxon>
        <taxon>Paraburkholderia</taxon>
    </lineage>
</organism>
<protein>
    <recommendedName>
        <fullName evidence="3">DUF3150 domain-containing protein</fullName>
    </recommendedName>
</protein>
<evidence type="ECO:0000313" key="1">
    <source>
        <dbReference type="EMBL" id="MBB5428757.1"/>
    </source>
</evidence>
<comment type="caution">
    <text evidence="1">The sequence shown here is derived from an EMBL/GenBank/DDBJ whole genome shotgun (WGS) entry which is preliminary data.</text>
</comment>
<reference evidence="1 2" key="1">
    <citation type="submission" date="2020-08" db="EMBL/GenBank/DDBJ databases">
        <title>Genomic Encyclopedia of Type Strains, Phase IV (KMG-V): Genome sequencing to study the core and pangenomes of soil and plant-associated prokaryotes.</title>
        <authorList>
            <person name="Whitman W."/>
        </authorList>
    </citation>
    <scope>NUCLEOTIDE SEQUENCE [LARGE SCALE GENOMIC DNA]</scope>
    <source>
        <strain evidence="1 2">JPY158</strain>
    </source>
</reference>
<proteinExistence type="predicted"/>
<dbReference type="EMBL" id="JACHDD010000015">
    <property type="protein sequence ID" value="MBB5428757.1"/>
    <property type="molecule type" value="Genomic_DNA"/>
</dbReference>
<dbReference type="RefSeq" id="WP_152853158.1">
    <property type="nucleotide sequence ID" value="NZ_JACHDD010000015.1"/>
</dbReference>